<sequence>MPQSSWAARIGLLYFLAIAAANKDAPPVDLGGYIRAGLSAYTPSSNDTGSIQDFFSCASSWSSYSATLPTRTTNFGQYTTYPTTKLINTTLVYGTGDVYTTIDNIPVARGVFTPTLTTHTVVTVVTKTSSYVTNSQPQTTNTPSCSFSPADCSKLYVSYISSLGLPSNASVPKITPAPANSPPCPEYYYKPFSTCSASTLTGITADCKLYGDSVELFYFPSRTDDGPEPTAPPTYSYAPGVTFTSPSIYLSFDYLSGLRNIPNTVNPYCTTCDERGCRTAGLGAGDQTASEGTTIAGRILTMAPQDVSSMVLKLNDSVATALIHTLAGNLPGYSDVAPKVALGAVIAESLTPERLRIEDIAHPPPRAYYLRPGGAPGCDKAVQEPRCATIFEADYRAIISLPSEASLLQDAWATCNPAIYGVYDPPIALTQAQVADSITAPPGYEPASPSYTAQPVTLAPPLAAPGTVLEDNIPAPTLQASTSPSPDQSTVPALSPESSSEAETNSEGVSSSGESSPQASAASSSPQLASGSAGRTGPSSISCMGVFAFMGIMWAL</sequence>
<dbReference type="OrthoDB" id="3944128at2759"/>
<comment type="caution">
    <text evidence="3">The sequence shown here is derived from an EMBL/GenBank/DDBJ whole genome shotgun (WGS) entry which is preliminary data.</text>
</comment>
<feature type="region of interest" description="Disordered" evidence="1">
    <location>
        <begin position="462"/>
        <end position="538"/>
    </location>
</feature>
<dbReference type="EMBL" id="LAFY01000595">
    <property type="protein sequence ID" value="KJX96731.1"/>
    <property type="molecule type" value="Genomic_DNA"/>
</dbReference>
<gene>
    <name evidence="3" type="ORF">TI39_contig603g00025</name>
</gene>
<evidence type="ECO:0000256" key="1">
    <source>
        <dbReference type="SAM" id="MobiDB-lite"/>
    </source>
</evidence>
<dbReference type="AlphaFoldDB" id="A0A0F4GH79"/>
<feature type="signal peptide" evidence="2">
    <location>
        <begin position="1"/>
        <end position="21"/>
    </location>
</feature>
<organism evidence="3 4">
    <name type="scientific">Zymoseptoria brevis</name>
    <dbReference type="NCBI Taxonomy" id="1047168"/>
    <lineage>
        <taxon>Eukaryota</taxon>
        <taxon>Fungi</taxon>
        <taxon>Dikarya</taxon>
        <taxon>Ascomycota</taxon>
        <taxon>Pezizomycotina</taxon>
        <taxon>Dothideomycetes</taxon>
        <taxon>Dothideomycetidae</taxon>
        <taxon>Mycosphaerellales</taxon>
        <taxon>Mycosphaerellaceae</taxon>
        <taxon>Zymoseptoria</taxon>
    </lineage>
</organism>
<feature type="compositionally biased region" description="Low complexity" evidence="1">
    <location>
        <begin position="492"/>
        <end position="533"/>
    </location>
</feature>
<evidence type="ECO:0000313" key="3">
    <source>
        <dbReference type="EMBL" id="KJX96731.1"/>
    </source>
</evidence>
<evidence type="ECO:0000313" key="4">
    <source>
        <dbReference type="Proteomes" id="UP000033647"/>
    </source>
</evidence>
<reference evidence="3 4" key="1">
    <citation type="submission" date="2015-03" db="EMBL/GenBank/DDBJ databases">
        <title>RNA-seq based gene annotation and comparative genomics of four Zymoseptoria species reveal species-specific pathogenicity related genes and transposable element activity.</title>
        <authorList>
            <person name="Grandaubert J."/>
            <person name="Bhattacharyya A."/>
            <person name="Stukenbrock E.H."/>
        </authorList>
    </citation>
    <scope>NUCLEOTIDE SEQUENCE [LARGE SCALE GENOMIC DNA]</scope>
    <source>
        <strain evidence="3 4">Zb18110</strain>
    </source>
</reference>
<dbReference type="Proteomes" id="UP000033647">
    <property type="component" value="Unassembled WGS sequence"/>
</dbReference>
<feature type="chain" id="PRO_5002468466" evidence="2">
    <location>
        <begin position="22"/>
        <end position="556"/>
    </location>
</feature>
<keyword evidence="2" id="KW-0732">Signal</keyword>
<keyword evidence="4" id="KW-1185">Reference proteome</keyword>
<proteinExistence type="predicted"/>
<protein>
    <submittedName>
        <fullName evidence="3">Uncharacterized protein</fullName>
    </submittedName>
</protein>
<dbReference type="STRING" id="1047168.A0A0F4GH79"/>
<evidence type="ECO:0000256" key="2">
    <source>
        <dbReference type="SAM" id="SignalP"/>
    </source>
</evidence>
<accession>A0A0F4GH79</accession>
<feature type="compositionally biased region" description="Polar residues" evidence="1">
    <location>
        <begin position="478"/>
        <end position="491"/>
    </location>
</feature>
<name>A0A0F4GH79_9PEZI</name>